<protein>
    <submittedName>
        <fullName evidence="1">Uncharacterized protein</fullName>
    </submittedName>
</protein>
<dbReference type="AlphaFoldDB" id="A0A645D450"/>
<comment type="caution">
    <text evidence="1">The sequence shown here is derived from an EMBL/GenBank/DDBJ whole genome shotgun (WGS) entry which is preliminary data.</text>
</comment>
<proteinExistence type="predicted"/>
<accession>A0A645D450</accession>
<organism evidence="1">
    <name type="scientific">bioreactor metagenome</name>
    <dbReference type="NCBI Taxonomy" id="1076179"/>
    <lineage>
        <taxon>unclassified sequences</taxon>
        <taxon>metagenomes</taxon>
        <taxon>ecological metagenomes</taxon>
    </lineage>
</organism>
<dbReference type="EMBL" id="VSSQ01032651">
    <property type="protein sequence ID" value="MPM83979.1"/>
    <property type="molecule type" value="Genomic_DNA"/>
</dbReference>
<reference evidence="1" key="1">
    <citation type="submission" date="2019-08" db="EMBL/GenBank/DDBJ databases">
        <authorList>
            <person name="Kucharzyk K."/>
            <person name="Murdoch R.W."/>
            <person name="Higgins S."/>
            <person name="Loffler F."/>
        </authorList>
    </citation>
    <scope>NUCLEOTIDE SEQUENCE</scope>
</reference>
<name>A0A645D450_9ZZZZ</name>
<gene>
    <name evidence="1" type="ORF">SDC9_131049</name>
</gene>
<evidence type="ECO:0000313" key="1">
    <source>
        <dbReference type="EMBL" id="MPM83979.1"/>
    </source>
</evidence>
<sequence>MVTRFGIRFYGNPGQPARLGPAVLGTEYHTRSMACGAAAAAGQGGRAAQRAAARKGNDPSSLYGVAQFAAP</sequence>